<evidence type="ECO:0000256" key="1">
    <source>
        <dbReference type="ARBA" id="ARBA00023002"/>
    </source>
</evidence>
<feature type="domain" description="GFO/IDH/MocA-like oxidoreductase" evidence="3">
    <location>
        <begin position="139"/>
        <end position="274"/>
    </location>
</feature>
<feature type="domain" description="Gfo/Idh/MocA-like oxidoreductase N-terminal" evidence="2">
    <location>
        <begin position="3"/>
        <end position="130"/>
    </location>
</feature>
<evidence type="ECO:0000313" key="5">
    <source>
        <dbReference type="Proteomes" id="UP001597178"/>
    </source>
</evidence>
<proteinExistence type="predicted"/>
<dbReference type="Gene3D" id="3.30.360.10">
    <property type="entry name" value="Dihydrodipicolinate Reductase, domain 2"/>
    <property type="match status" value="1"/>
</dbReference>
<dbReference type="SUPFAM" id="SSF55347">
    <property type="entry name" value="Glyceraldehyde-3-phosphate dehydrogenase-like, C-terminal domain"/>
    <property type="match status" value="1"/>
</dbReference>
<keyword evidence="5" id="KW-1185">Reference proteome</keyword>
<sequence>MDVKIGLIGAGWMGQSHTNAFVNALLAYGPEDGKPVFEVVSDVNEENAINATKKLGFARYTTNWEEVVTDPEVDIVDIATPNFLHYEIAKAALQNGKHVYCEKPLTLSYEASNELAELAKQKGVINYVGFNNVMNPATQYIKELISTGKLGDIMRFTGTYDQDMLLDANLPITWRFLNKYSGSGALGDLASHLLSISQYLLGDIDSVNAVARTFIKERPASAGSNEMAEVENDDVITVMANYQNGAIGTLASSRLATGRKNYLSYEIQGTKGAVHYSLERLNEVNVYFTSDEETDGGFRTVFLGPEHKGFDALSPAKGVAISFNDIKILEVHELLSAFVKGTSYICDFAFGAKIDQTIAAILESASEQKWVEIAKKGVKA</sequence>
<dbReference type="PANTHER" id="PTHR43818:SF11">
    <property type="entry name" value="BCDNA.GH03377"/>
    <property type="match status" value="1"/>
</dbReference>
<evidence type="ECO:0000259" key="3">
    <source>
        <dbReference type="Pfam" id="PF22725"/>
    </source>
</evidence>
<comment type="caution">
    <text evidence="4">The sequence shown here is derived from an EMBL/GenBank/DDBJ whole genome shotgun (WGS) entry which is preliminary data.</text>
</comment>
<accession>A0ABW3ZW43</accession>
<dbReference type="Pfam" id="PF01408">
    <property type="entry name" value="GFO_IDH_MocA"/>
    <property type="match status" value="1"/>
</dbReference>
<dbReference type="EMBL" id="JBHTNH010000026">
    <property type="protein sequence ID" value="MFD1362444.1"/>
    <property type="molecule type" value="Genomic_DNA"/>
</dbReference>
<keyword evidence="1" id="KW-0560">Oxidoreductase</keyword>
<gene>
    <name evidence="4" type="ORF">ACFQ4A_12325</name>
</gene>
<evidence type="ECO:0000313" key="4">
    <source>
        <dbReference type="EMBL" id="MFD1362444.1"/>
    </source>
</evidence>
<dbReference type="InterPro" id="IPR055170">
    <property type="entry name" value="GFO_IDH_MocA-like_dom"/>
</dbReference>
<dbReference type="Gene3D" id="3.40.50.720">
    <property type="entry name" value="NAD(P)-binding Rossmann-like Domain"/>
    <property type="match status" value="1"/>
</dbReference>
<dbReference type="PANTHER" id="PTHR43818">
    <property type="entry name" value="BCDNA.GH03377"/>
    <property type="match status" value="1"/>
</dbReference>
<dbReference type="SUPFAM" id="SSF51735">
    <property type="entry name" value="NAD(P)-binding Rossmann-fold domains"/>
    <property type="match status" value="1"/>
</dbReference>
<name>A0ABW3ZW43_9BACI</name>
<dbReference type="RefSeq" id="WP_382400999.1">
    <property type="nucleotide sequence ID" value="NZ_JBHTNH010000026.1"/>
</dbReference>
<dbReference type="InterPro" id="IPR050463">
    <property type="entry name" value="Gfo/Idh/MocA_oxidrdct_glycsds"/>
</dbReference>
<organism evidence="4 5">
    <name type="scientific">Lentibacillus salinarum</name>
    <dbReference type="NCBI Taxonomy" id="446820"/>
    <lineage>
        <taxon>Bacteria</taxon>
        <taxon>Bacillati</taxon>
        <taxon>Bacillota</taxon>
        <taxon>Bacilli</taxon>
        <taxon>Bacillales</taxon>
        <taxon>Bacillaceae</taxon>
        <taxon>Lentibacillus</taxon>
    </lineage>
</organism>
<protein>
    <submittedName>
        <fullName evidence="4">Gfo/Idh/MocA family protein</fullName>
    </submittedName>
</protein>
<dbReference type="Pfam" id="PF22725">
    <property type="entry name" value="GFO_IDH_MocA_C3"/>
    <property type="match status" value="1"/>
</dbReference>
<evidence type="ECO:0000259" key="2">
    <source>
        <dbReference type="Pfam" id="PF01408"/>
    </source>
</evidence>
<reference evidence="5" key="1">
    <citation type="journal article" date="2019" name="Int. J. Syst. Evol. Microbiol.">
        <title>The Global Catalogue of Microorganisms (GCM) 10K type strain sequencing project: providing services to taxonomists for standard genome sequencing and annotation.</title>
        <authorList>
            <consortium name="The Broad Institute Genomics Platform"/>
            <consortium name="The Broad Institute Genome Sequencing Center for Infectious Disease"/>
            <person name="Wu L."/>
            <person name="Ma J."/>
        </authorList>
    </citation>
    <scope>NUCLEOTIDE SEQUENCE [LARGE SCALE GENOMIC DNA]</scope>
    <source>
        <strain evidence="5">CCUG 54822</strain>
    </source>
</reference>
<dbReference type="InterPro" id="IPR036291">
    <property type="entry name" value="NAD(P)-bd_dom_sf"/>
</dbReference>
<dbReference type="Proteomes" id="UP001597178">
    <property type="component" value="Unassembled WGS sequence"/>
</dbReference>
<dbReference type="InterPro" id="IPR000683">
    <property type="entry name" value="Gfo/Idh/MocA-like_OxRdtase_N"/>
</dbReference>